<protein>
    <recommendedName>
        <fullName evidence="1">DUF6429 domain-containing protein</fullName>
    </recommendedName>
</protein>
<dbReference type="EMBL" id="CP063233">
    <property type="protein sequence ID" value="QOU03674.1"/>
    <property type="molecule type" value="Genomic_DNA"/>
</dbReference>
<dbReference type="RefSeq" id="WP_069077445.1">
    <property type="nucleotide sequence ID" value="NZ_CP015637.1"/>
</dbReference>
<sequence>MEYDDKRIEEAVLPLLVTFSFDNGNAWKKLDFETVSRLHEYGFISSPVNKNKSIRFTAEGLE</sequence>
<reference evidence="2 3" key="1">
    <citation type="submission" date="2020-10" db="EMBL/GenBank/DDBJ databases">
        <title>Complete genome sequence of a novel Pseudomonas fluorescens strain isolated from the flower of kumarahou (Pomaderris kumeraho).</title>
        <authorList>
            <person name="Summers M.C."/>
            <person name="Nowak V."/>
            <person name="Fairhurst M.J."/>
            <person name="Owen J.G."/>
            <person name="Gerth M.L."/>
            <person name="Patrick W.M."/>
        </authorList>
    </citation>
    <scope>NUCLEOTIDE SEQUENCE [LARGE SCALE GENOMIC DNA]</scope>
    <source>
        <strain evidence="2 3">KF1</strain>
    </source>
</reference>
<evidence type="ECO:0000313" key="3">
    <source>
        <dbReference type="Proteomes" id="UP000593833"/>
    </source>
</evidence>
<proteinExistence type="predicted"/>
<evidence type="ECO:0000313" key="2">
    <source>
        <dbReference type="EMBL" id="QOU03674.1"/>
    </source>
</evidence>
<evidence type="ECO:0000259" key="1">
    <source>
        <dbReference type="Pfam" id="PF20008"/>
    </source>
</evidence>
<dbReference type="OrthoDB" id="8912983at2"/>
<dbReference type="AlphaFoldDB" id="A0A1B3DI44"/>
<accession>A0A1B3DI44</accession>
<gene>
    <name evidence="2" type="ORF">IM720_23665</name>
</gene>
<dbReference type="Proteomes" id="UP000593833">
    <property type="component" value="Chromosome"/>
</dbReference>
<name>A0A1B3DI44_PSEFL</name>
<dbReference type="InterPro" id="IPR045489">
    <property type="entry name" value="DUF6429"/>
</dbReference>
<feature type="domain" description="DUF6429" evidence="1">
    <location>
        <begin position="4"/>
        <end position="62"/>
    </location>
</feature>
<dbReference type="Pfam" id="PF20008">
    <property type="entry name" value="DUF6429"/>
    <property type="match status" value="1"/>
</dbReference>
<organism evidence="2 3">
    <name type="scientific">Pseudomonas fluorescens</name>
    <dbReference type="NCBI Taxonomy" id="294"/>
    <lineage>
        <taxon>Bacteria</taxon>
        <taxon>Pseudomonadati</taxon>
        <taxon>Pseudomonadota</taxon>
        <taxon>Gammaproteobacteria</taxon>
        <taxon>Pseudomonadales</taxon>
        <taxon>Pseudomonadaceae</taxon>
        <taxon>Pseudomonas</taxon>
    </lineage>
</organism>